<organism evidence="1">
    <name type="scientific">marine sediment metagenome</name>
    <dbReference type="NCBI Taxonomy" id="412755"/>
    <lineage>
        <taxon>unclassified sequences</taxon>
        <taxon>metagenomes</taxon>
        <taxon>ecological metagenomes</taxon>
    </lineage>
</organism>
<name>X0TGA0_9ZZZZ</name>
<dbReference type="EMBL" id="BARS01019072">
    <property type="protein sequence ID" value="GAF87162.1"/>
    <property type="molecule type" value="Genomic_DNA"/>
</dbReference>
<proteinExistence type="predicted"/>
<accession>X0TGA0</accession>
<evidence type="ECO:0000313" key="1">
    <source>
        <dbReference type="EMBL" id="GAF87162.1"/>
    </source>
</evidence>
<dbReference type="AlphaFoldDB" id="X0TGA0"/>
<feature type="non-terminal residue" evidence="1">
    <location>
        <position position="1"/>
    </location>
</feature>
<sequence>AFQNEPDGFRELKWGDSKTEDMKYFDIIEGHERYVLSKENRHFGNIELEQIFYVFYGDPGRLLSVILSFKGKTTYERLETFCRQEYGEENSEGIGGELYWEGEDTMMGFDYDTEKEEGSVTLLSVSMLTEIMMTEMLEIEKE</sequence>
<protein>
    <submittedName>
        <fullName evidence="1">Uncharacterized protein</fullName>
    </submittedName>
</protein>
<reference evidence="1" key="1">
    <citation type="journal article" date="2014" name="Front. Microbiol.">
        <title>High frequency of phylogenetically diverse reductive dehalogenase-homologous genes in deep subseafloor sedimentary metagenomes.</title>
        <authorList>
            <person name="Kawai M."/>
            <person name="Futagami T."/>
            <person name="Toyoda A."/>
            <person name="Takaki Y."/>
            <person name="Nishi S."/>
            <person name="Hori S."/>
            <person name="Arai W."/>
            <person name="Tsubouchi T."/>
            <person name="Morono Y."/>
            <person name="Uchiyama I."/>
            <person name="Ito T."/>
            <person name="Fujiyama A."/>
            <person name="Inagaki F."/>
            <person name="Takami H."/>
        </authorList>
    </citation>
    <scope>NUCLEOTIDE SEQUENCE</scope>
    <source>
        <strain evidence="1">Expedition CK06-06</strain>
    </source>
</reference>
<gene>
    <name evidence="1" type="ORF">S01H1_30944</name>
</gene>
<comment type="caution">
    <text evidence="1">The sequence shown here is derived from an EMBL/GenBank/DDBJ whole genome shotgun (WGS) entry which is preliminary data.</text>
</comment>